<evidence type="ECO:0000313" key="2">
    <source>
        <dbReference type="WBParaSite" id="L893_g8877.t1"/>
    </source>
</evidence>
<reference evidence="2" key="1">
    <citation type="submission" date="2016-11" db="UniProtKB">
        <authorList>
            <consortium name="WormBaseParasite"/>
        </authorList>
    </citation>
    <scope>IDENTIFICATION</scope>
</reference>
<dbReference type="Proteomes" id="UP000095287">
    <property type="component" value="Unplaced"/>
</dbReference>
<name>A0A1I8ASW1_9BILA</name>
<organism evidence="1 2">
    <name type="scientific">Steinernema glaseri</name>
    <dbReference type="NCBI Taxonomy" id="37863"/>
    <lineage>
        <taxon>Eukaryota</taxon>
        <taxon>Metazoa</taxon>
        <taxon>Ecdysozoa</taxon>
        <taxon>Nematoda</taxon>
        <taxon>Chromadorea</taxon>
        <taxon>Rhabditida</taxon>
        <taxon>Tylenchina</taxon>
        <taxon>Panagrolaimomorpha</taxon>
        <taxon>Strongyloidoidea</taxon>
        <taxon>Steinernematidae</taxon>
        <taxon>Steinernema</taxon>
    </lineage>
</organism>
<evidence type="ECO:0000313" key="1">
    <source>
        <dbReference type="Proteomes" id="UP000095287"/>
    </source>
</evidence>
<dbReference type="AlphaFoldDB" id="A0A1I8ASW1"/>
<proteinExistence type="predicted"/>
<accession>A0A1I8ASW1</accession>
<keyword evidence="1" id="KW-1185">Reference proteome</keyword>
<protein>
    <submittedName>
        <fullName evidence="2">Transposase</fullName>
    </submittedName>
</protein>
<dbReference type="WBParaSite" id="L893_g8877.t1">
    <property type="protein sequence ID" value="L893_g8877.t1"/>
    <property type="gene ID" value="L893_g8877"/>
</dbReference>
<sequence length="296" mass="33066">MVANDEERDIPSINGLSVEKSNAWTRCKDNRYDFFSTVAMCLRVTVGQVLPRGSLMVGVYARVCLVVSIQVALRSVERFQSRGSSKSAAGGSAVSALCLVEGAFESALHDMHHSFVDATNPEDPLDRLLLREFLYGLIGYPLLDQVGGADEVRAVVRYDGLRERWFHIPKPRRIIRRTVRRCQEYLKMKGHAFRLPTAALQSGLREIAIRAVLPPSHKPKRTHRPSRISILPNQVMPLPELDDFFRQVDEVSDAPLYAAVPSDVGAAESTRRIGRIAEAASRRLQKEPFDADGSCR</sequence>